<gene>
    <name evidence="1" type="ORF">O1611_g9680</name>
</gene>
<name>A0ACC2J7E1_9PEZI</name>
<dbReference type="Proteomes" id="UP001153332">
    <property type="component" value="Unassembled WGS sequence"/>
</dbReference>
<protein>
    <submittedName>
        <fullName evidence="1">Uncharacterized protein</fullName>
    </submittedName>
</protein>
<evidence type="ECO:0000313" key="1">
    <source>
        <dbReference type="EMBL" id="KAJ8123088.1"/>
    </source>
</evidence>
<reference evidence="1" key="1">
    <citation type="submission" date="2022-12" db="EMBL/GenBank/DDBJ databases">
        <title>Genome Sequence of Lasiodiplodia mahajangana.</title>
        <authorList>
            <person name="Buettner E."/>
        </authorList>
    </citation>
    <scope>NUCLEOTIDE SEQUENCE</scope>
    <source>
        <strain evidence="1">VT137</strain>
    </source>
</reference>
<evidence type="ECO:0000313" key="2">
    <source>
        <dbReference type="Proteomes" id="UP001153332"/>
    </source>
</evidence>
<organism evidence="1 2">
    <name type="scientific">Lasiodiplodia mahajangana</name>
    <dbReference type="NCBI Taxonomy" id="1108764"/>
    <lineage>
        <taxon>Eukaryota</taxon>
        <taxon>Fungi</taxon>
        <taxon>Dikarya</taxon>
        <taxon>Ascomycota</taxon>
        <taxon>Pezizomycotina</taxon>
        <taxon>Dothideomycetes</taxon>
        <taxon>Dothideomycetes incertae sedis</taxon>
        <taxon>Botryosphaeriales</taxon>
        <taxon>Botryosphaeriaceae</taxon>
        <taxon>Lasiodiplodia</taxon>
    </lineage>
</organism>
<sequence length="86" mass="9191">MKVSRDFSAAKINTTNTRYDVKNISANSPCAILTPGASVVFNDEISPGKMTFTTAPAHMHATSCEKMKITVLFQGSRPASAKPTVT</sequence>
<accession>A0ACC2J7E1</accession>
<dbReference type="EMBL" id="JAPUUL010003413">
    <property type="protein sequence ID" value="KAJ8123088.1"/>
    <property type="molecule type" value="Genomic_DNA"/>
</dbReference>
<proteinExistence type="predicted"/>
<comment type="caution">
    <text evidence="1">The sequence shown here is derived from an EMBL/GenBank/DDBJ whole genome shotgun (WGS) entry which is preliminary data.</text>
</comment>
<keyword evidence="2" id="KW-1185">Reference proteome</keyword>